<reference evidence="7 8" key="1">
    <citation type="submission" date="2024-04" db="EMBL/GenBank/DDBJ databases">
        <authorList>
            <person name="Fracassetti M."/>
        </authorList>
    </citation>
    <scope>NUCLEOTIDE SEQUENCE [LARGE SCALE GENOMIC DNA]</scope>
</reference>
<evidence type="ECO:0000259" key="6">
    <source>
        <dbReference type="PROSITE" id="PS50102"/>
    </source>
</evidence>
<dbReference type="EMBL" id="OZ034817">
    <property type="protein sequence ID" value="CAL1384311.1"/>
    <property type="molecule type" value="Genomic_DNA"/>
</dbReference>
<dbReference type="PANTHER" id="PTHR23139">
    <property type="entry name" value="RNA-BINDING PROTEIN"/>
    <property type="match status" value="1"/>
</dbReference>
<dbReference type="InterPro" id="IPR035979">
    <property type="entry name" value="RBD_domain_sf"/>
</dbReference>
<evidence type="ECO:0000313" key="7">
    <source>
        <dbReference type="EMBL" id="CAL1384311.1"/>
    </source>
</evidence>
<dbReference type="FunFam" id="3.30.70.330:FF:000879">
    <property type="entry name" value="Splicing factor U2af large subunit A"/>
    <property type="match status" value="1"/>
</dbReference>
<dbReference type="Proteomes" id="UP001497516">
    <property type="component" value="Chromosome 4"/>
</dbReference>
<gene>
    <name evidence="7" type="ORF">LTRI10_LOCUS25526</name>
</gene>
<keyword evidence="8" id="KW-1185">Reference proteome</keyword>
<keyword evidence="2 4" id="KW-0694">RNA-binding</keyword>
<accession>A0AAV2EEB7</accession>
<dbReference type="Gene3D" id="3.30.70.330">
    <property type="match status" value="3"/>
</dbReference>
<feature type="compositionally biased region" description="Polar residues" evidence="5">
    <location>
        <begin position="825"/>
        <end position="841"/>
    </location>
</feature>
<feature type="compositionally biased region" description="Basic and acidic residues" evidence="5">
    <location>
        <begin position="84"/>
        <end position="114"/>
    </location>
</feature>
<feature type="compositionally biased region" description="Basic and acidic residues" evidence="5">
    <location>
        <begin position="790"/>
        <end position="823"/>
    </location>
</feature>
<feature type="domain" description="RRM" evidence="6">
    <location>
        <begin position="480"/>
        <end position="563"/>
    </location>
</feature>
<feature type="region of interest" description="Disordered" evidence="5">
    <location>
        <begin position="749"/>
        <end position="855"/>
    </location>
</feature>
<dbReference type="InterPro" id="IPR012677">
    <property type="entry name" value="Nucleotide-bd_a/b_plait_sf"/>
</dbReference>
<feature type="compositionally biased region" description="Polar residues" evidence="5">
    <location>
        <begin position="411"/>
        <end position="422"/>
    </location>
</feature>
<keyword evidence="3" id="KW-0508">mRNA splicing</keyword>
<protein>
    <recommendedName>
        <fullName evidence="6">RRM domain-containing protein</fullName>
    </recommendedName>
</protein>
<organism evidence="7 8">
    <name type="scientific">Linum trigynum</name>
    <dbReference type="NCBI Taxonomy" id="586398"/>
    <lineage>
        <taxon>Eukaryota</taxon>
        <taxon>Viridiplantae</taxon>
        <taxon>Streptophyta</taxon>
        <taxon>Embryophyta</taxon>
        <taxon>Tracheophyta</taxon>
        <taxon>Spermatophyta</taxon>
        <taxon>Magnoliopsida</taxon>
        <taxon>eudicotyledons</taxon>
        <taxon>Gunneridae</taxon>
        <taxon>Pentapetalae</taxon>
        <taxon>rosids</taxon>
        <taxon>fabids</taxon>
        <taxon>Malpighiales</taxon>
        <taxon>Linaceae</taxon>
        <taxon>Linum</taxon>
    </lineage>
</organism>
<feature type="region of interest" description="Disordered" evidence="5">
    <location>
        <begin position="1"/>
        <end position="35"/>
    </location>
</feature>
<dbReference type="GO" id="GO:0008380">
    <property type="term" value="P:RNA splicing"/>
    <property type="evidence" value="ECO:0007669"/>
    <property type="project" value="UniProtKB-KW"/>
</dbReference>
<dbReference type="GO" id="GO:0003723">
    <property type="term" value="F:RNA binding"/>
    <property type="evidence" value="ECO:0007669"/>
    <property type="project" value="UniProtKB-UniRule"/>
</dbReference>
<dbReference type="SMART" id="SM00360">
    <property type="entry name" value="RRM"/>
    <property type="match status" value="2"/>
</dbReference>
<evidence type="ECO:0000256" key="3">
    <source>
        <dbReference type="ARBA" id="ARBA00023187"/>
    </source>
</evidence>
<evidence type="ECO:0000256" key="4">
    <source>
        <dbReference type="PROSITE-ProRule" id="PRU00176"/>
    </source>
</evidence>
<dbReference type="InterPro" id="IPR000504">
    <property type="entry name" value="RRM_dom"/>
</dbReference>
<evidence type="ECO:0000313" key="8">
    <source>
        <dbReference type="Proteomes" id="UP001497516"/>
    </source>
</evidence>
<feature type="compositionally biased region" description="Basic and acidic residues" evidence="5">
    <location>
        <begin position="137"/>
        <end position="179"/>
    </location>
</feature>
<feature type="compositionally biased region" description="Basic and acidic residues" evidence="5">
    <location>
        <begin position="204"/>
        <end position="233"/>
    </location>
</feature>
<feature type="region of interest" description="Disordered" evidence="5">
    <location>
        <begin position="67"/>
        <end position="422"/>
    </location>
</feature>
<evidence type="ECO:0000256" key="2">
    <source>
        <dbReference type="ARBA" id="ARBA00022884"/>
    </source>
</evidence>
<dbReference type="GO" id="GO:0006397">
    <property type="term" value="P:mRNA processing"/>
    <property type="evidence" value="ECO:0007669"/>
    <property type="project" value="UniProtKB-KW"/>
</dbReference>
<dbReference type="Pfam" id="PF00076">
    <property type="entry name" value="RRM_1"/>
    <property type="match status" value="1"/>
</dbReference>
<feature type="compositionally biased region" description="Low complexity" evidence="5">
    <location>
        <begin position="74"/>
        <end position="83"/>
    </location>
</feature>
<evidence type="ECO:0000256" key="5">
    <source>
        <dbReference type="SAM" id="MobiDB-lite"/>
    </source>
</evidence>
<evidence type="ECO:0000256" key="1">
    <source>
        <dbReference type="ARBA" id="ARBA00022664"/>
    </source>
</evidence>
<feature type="compositionally biased region" description="Basic and acidic residues" evidence="5">
    <location>
        <begin position="326"/>
        <end position="361"/>
    </location>
</feature>
<dbReference type="AlphaFoldDB" id="A0AAV2EEB7"/>
<sequence>MSGHGRRKEDYGVCSESSLGSDGEETSARTRPFSFDEIMNRRNLKKLAETDESAEAVALVSGDQLERVNGHGKASSSAVPESSVAERVKSSSSPKELKTLVKDECRVERRDREIQPASVGRKLMSQINKDVVMPETRSQDDRKTHSGRKDDDQRLRDSVQDRYVDGRRGQYRRADDAGRRHPQKRSFDISGNEPAKKHSGNLVEMKRHGDVSRGRAEKASDITLRSREHDRRSGNVTESEVRKHHSRDYMQRDKHTDDNRRKLENRKAQNETQELVKKYDSVKDSSERDGRKELSKSHYRESGFKRRRSRSREHEETNQSSASISLRKEKRDSYHTRDRDGLSSHSKGRSERLHLNDEERNIVNGKHNAASGLGGYSPRKRKSEAAVRTPSPTKRSPEKKSARWDLAPKVNSKTSSASLPTNNLLSSQQLSSIMRELVNTVPSSLDAGKAISGASPSTLLTNKNTTIDSIQLTQSTRPIRRLYVENVPASASEKAIMDFLSNCLISYGVNHVPGTQPCISCIINKEKGQALVEFLTAEDASAALSFNGSYFSGSSIKIRRPKDYVEVATVEAKKSVAVVQAITDIVKDSPHKIFVGGISSVLSSKMLMEIASAFGPLKGFQLLNNKERDGPHAFLEYADETVTLKACAGLNGMKIGGQVLTAVQAVQDPSVMVSNGSPPFHGIPEHAKSLLEKPTEVLKLLNVLQPEVLPSMSSAEIEEVLEDVRLECARFGAVKSINVVKRTAIHSTTLEKSSAHDNKVSAGGGQQDMNGEKIPITETEQPTGSVAAESHMKDTPLRDEPMGEELFSRNESRGIPETNKEKASSAASCNDTTSPTASDSGAQEGGDQTAAEKDIETGGSFEAGCVLVEFRRTEASCIAAHCLHGRSFDDRTVTAEYVPLDLYKARFQNQ</sequence>
<name>A0AAV2EEB7_9ROSI</name>
<feature type="compositionally biased region" description="Basic and acidic residues" evidence="5">
    <location>
        <begin position="247"/>
        <end position="304"/>
    </location>
</feature>
<keyword evidence="1" id="KW-0507">mRNA processing</keyword>
<dbReference type="SUPFAM" id="SSF54928">
    <property type="entry name" value="RNA-binding domain, RBD"/>
    <property type="match status" value="3"/>
</dbReference>
<proteinExistence type="predicted"/>
<feature type="domain" description="RRM" evidence="6">
    <location>
        <begin position="591"/>
        <end position="667"/>
    </location>
</feature>
<dbReference type="PROSITE" id="PS50102">
    <property type="entry name" value="RRM"/>
    <property type="match status" value="2"/>
</dbReference>